<sequence>MYPADLGVMFGLLIEVSQGAGWTYIGTNGAVVVAKLIFKIQHGLHHSTNTVFEESRFDNLCRTFTYTQMAGCTLS</sequence>
<protein>
    <submittedName>
        <fullName evidence="1">Uncharacterized protein</fullName>
    </submittedName>
</protein>
<organism evidence="1">
    <name type="scientific">bioreactor metagenome</name>
    <dbReference type="NCBI Taxonomy" id="1076179"/>
    <lineage>
        <taxon>unclassified sequences</taxon>
        <taxon>metagenomes</taxon>
        <taxon>ecological metagenomes</taxon>
    </lineage>
</organism>
<dbReference type="AlphaFoldDB" id="A0A644W4X7"/>
<evidence type="ECO:0000313" key="1">
    <source>
        <dbReference type="EMBL" id="MPL98815.1"/>
    </source>
</evidence>
<accession>A0A644W4X7</accession>
<comment type="caution">
    <text evidence="1">The sequence shown here is derived from an EMBL/GenBank/DDBJ whole genome shotgun (WGS) entry which is preliminary data.</text>
</comment>
<gene>
    <name evidence="1" type="ORF">SDC9_45025</name>
</gene>
<name>A0A644W4X7_9ZZZZ</name>
<proteinExistence type="predicted"/>
<dbReference type="EMBL" id="VSSQ01000631">
    <property type="protein sequence ID" value="MPL98815.1"/>
    <property type="molecule type" value="Genomic_DNA"/>
</dbReference>
<reference evidence="1" key="1">
    <citation type="submission" date="2019-08" db="EMBL/GenBank/DDBJ databases">
        <authorList>
            <person name="Kucharzyk K."/>
            <person name="Murdoch R.W."/>
            <person name="Higgins S."/>
            <person name="Loffler F."/>
        </authorList>
    </citation>
    <scope>NUCLEOTIDE SEQUENCE</scope>
</reference>